<accession>A0A7Y9J106</accession>
<evidence type="ECO:0000313" key="4">
    <source>
        <dbReference type="Proteomes" id="UP000542125"/>
    </source>
</evidence>
<dbReference type="InterPro" id="IPR002818">
    <property type="entry name" value="DJ-1/PfpI"/>
</dbReference>
<protein>
    <submittedName>
        <fullName evidence="3">Protease I</fullName>
        <ecNumber evidence="3">3.2.-.-</ecNumber>
    </submittedName>
</protein>
<organism evidence="3 4">
    <name type="scientific">Pigmentiphaga litoralis</name>
    <dbReference type="NCBI Taxonomy" id="516702"/>
    <lineage>
        <taxon>Bacteria</taxon>
        <taxon>Pseudomonadati</taxon>
        <taxon>Pseudomonadota</taxon>
        <taxon>Betaproteobacteria</taxon>
        <taxon>Burkholderiales</taxon>
        <taxon>Alcaligenaceae</taxon>
        <taxon>Pigmentiphaga</taxon>
    </lineage>
</organism>
<dbReference type="CDD" id="cd03134">
    <property type="entry name" value="GATase1_PfpI_like"/>
    <property type="match status" value="1"/>
</dbReference>
<dbReference type="Gene3D" id="3.40.50.880">
    <property type="match status" value="1"/>
</dbReference>
<dbReference type="SUPFAM" id="SSF52317">
    <property type="entry name" value="Class I glutamine amidotransferase-like"/>
    <property type="match status" value="1"/>
</dbReference>
<dbReference type="AlphaFoldDB" id="A0A7Y9J106"/>
<dbReference type="RefSeq" id="WP_179590354.1">
    <property type="nucleotide sequence ID" value="NZ_JACBYR010000003.1"/>
</dbReference>
<keyword evidence="4" id="KW-1185">Reference proteome</keyword>
<keyword evidence="3" id="KW-0645">Protease</keyword>
<keyword evidence="3" id="KW-0326">Glycosidase</keyword>
<feature type="domain" description="DJ-1/PfpI" evidence="2">
    <location>
        <begin position="9"/>
        <end position="175"/>
    </location>
</feature>
<dbReference type="GO" id="GO:0006508">
    <property type="term" value="P:proteolysis"/>
    <property type="evidence" value="ECO:0007669"/>
    <property type="project" value="UniProtKB-KW"/>
</dbReference>
<dbReference type="PANTHER" id="PTHR42733:SF12">
    <property type="entry name" value="PROTEINASE"/>
    <property type="match status" value="1"/>
</dbReference>
<dbReference type="PANTHER" id="PTHR42733">
    <property type="entry name" value="DJ-1 PROTEIN"/>
    <property type="match status" value="1"/>
</dbReference>
<comment type="similarity">
    <text evidence="1">Belongs to the peptidase C56 family.</text>
</comment>
<dbReference type="PROSITE" id="PS51276">
    <property type="entry name" value="PEPTIDASE_C56_PFPI"/>
    <property type="match status" value="1"/>
</dbReference>
<dbReference type="GO" id="GO:0016798">
    <property type="term" value="F:hydrolase activity, acting on glycosyl bonds"/>
    <property type="evidence" value="ECO:0007669"/>
    <property type="project" value="UniProtKB-KW"/>
</dbReference>
<keyword evidence="3" id="KW-0378">Hydrolase</keyword>
<dbReference type="Pfam" id="PF01965">
    <property type="entry name" value="DJ-1_PfpI"/>
    <property type="match status" value="1"/>
</dbReference>
<dbReference type="EC" id="3.2.-.-" evidence="3"/>
<evidence type="ECO:0000256" key="1">
    <source>
        <dbReference type="ARBA" id="ARBA00008542"/>
    </source>
</evidence>
<gene>
    <name evidence="3" type="ORF">FHW18_005198</name>
</gene>
<dbReference type="GO" id="GO:0008233">
    <property type="term" value="F:peptidase activity"/>
    <property type="evidence" value="ECO:0007669"/>
    <property type="project" value="UniProtKB-KW"/>
</dbReference>
<dbReference type="InterPro" id="IPR006286">
    <property type="entry name" value="C56_PfpI-like"/>
</dbReference>
<dbReference type="Proteomes" id="UP000542125">
    <property type="component" value="Unassembled WGS sequence"/>
</dbReference>
<evidence type="ECO:0000259" key="2">
    <source>
        <dbReference type="Pfam" id="PF01965"/>
    </source>
</evidence>
<comment type="caution">
    <text evidence="3">The sequence shown here is derived from an EMBL/GenBank/DDBJ whole genome shotgun (WGS) entry which is preliminary data.</text>
</comment>
<dbReference type="NCBIfam" id="TIGR01382">
    <property type="entry name" value="PfpI"/>
    <property type="match status" value="1"/>
</dbReference>
<evidence type="ECO:0000313" key="3">
    <source>
        <dbReference type="EMBL" id="NYE85879.1"/>
    </source>
</evidence>
<dbReference type="EMBL" id="JACBYR010000003">
    <property type="protein sequence ID" value="NYE85879.1"/>
    <property type="molecule type" value="Genomic_DNA"/>
</dbReference>
<name>A0A7Y9J106_9BURK</name>
<sequence length="191" mass="20206">MGSSLEGISVAVLVMDNFEQVEMTSPRQALEAAGAKVVVVSKKAGQVTGMNHDVKADSFPVDMTFEDADPDQFAAVVLPGGVFNSDTIRSEVGAQRFVQNIHEQGKPIAVICHGAWLLVSAGLVDGKNMTSWPSLQDDIRNAGGDWMDEEVVLDGNLISSRKPDDLPAFNAKLIEALGASQAQIPAAGMPT</sequence>
<proteinExistence type="inferred from homology"/>
<reference evidence="3 4" key="1">
    <citation type="submission" date="2020-07" db="EMBL/GenBank/DDBJ databases">
        <title>Genomic Encyclopedia of Type Strains, Phase IV (KMG-V): Genome sequencing to study the core and pangenomes of soil and plant-associated prokaryotes.</title>
        <authorList>
            <person name="Whitman W."/>
        </authorList>
    </citation>
    <scope>NUCLEOTIDE SEQUENCE [LARGE SCALE GENOMIC DNA]</scope>
    <source>
        <strain evidence="3 4">SAS40</strain>
    </source>
</reference>
<dbReference type="InterPro" id="IPR029062">
    <property type="entry name" value="Class_I_gatase-like"/>
</dbReference>